<feature type="region of interest" description="Disordered" evidence="1">
    <location>
        <begin position="1"/>
        <end position="76"/>
    </location>
</feature>
<name>D3BD18_HETP5</name>
<dbReference type="GeneID" id="31361880"/>
<sequence>MTENSNNNNSDTTTNINNSKPKSFENVMEITKQLVERLTTQNDQKIRSLHNHKKNKEDNNSSNSTNNNSNIVDKKKNQYIDTKYITILSCRC</sequence>
<dbReference type="AlphaFoldDB" id="D3BD18"/>
<dbReference type="Proteomes" id="UP000001396">
    <property type="component" value="Unassembled WGS sequence"/>
</dbReference>
<feature type="compositionally biased region" description="Low complexity" evidence="1">
    <location>
        <begin position="1"/>
        <end position="19"/>
    </location>
</feature>
<evidence type="ECO:0000313" key="3">
    <source>
        <dbReference type="Proteomes" id="UP000001396"/>
    </source>
</evidence>
<organism evidence="2 3">
    <name type="scientific">Heterostelium pallidum (strain ATCC 26659 / Pp 5 / PN500)</name>
    <name type="common">Cellular slime mold</name>
    <name type="synonym">Polysphondylium pallidum</name>
    <dbReference type="NCBI Taxonomy" id="670386"/>
    <lineage>
        <taxon>Eukaryota</taxon>
        <taxon>Amoebozoa</taxon>
        <taxon>Evosea</taxon>
        <taxon>Eumycetozoa</taxon>
        <taxon>Dictyostelia</taxon>
        <taxon>Acytosteliales</taxon>
        <taxon>Acytosteliaceae</taxon>
        <taxon>Heterostelium</taxon>
    </lineage>
</organism>
<protein>
    <submittedName>
        <fullName evidence="2">Uncharacterized protein</fullName>
    </submittedName>
</protein>
<gene>
    <name evidence="2" type="ORF">PPL_06398</name>
</gene>
<accession>D3BD18</accession>
<comment type="caution">
    <text evidence="2">The sequence shown here is derived from an EMBL/GenBank/DDBJ whole genome shotgun (WGS) entry which is preliminary data.</text>
</comment>
<evidence type="ECO:0000313" key="2">
    <source>
        <dbReference type="EMBL" id="EFA80810.1"/>
    </source>
</evidence>
<feature type="compositionally biased region" description="Low complexity" evidence="1">
    <location>
        <begin position="60"/>
        <end position="70"/>
    </location>
</feature>
<dbReference type="InParanoid" id="D3BD18"/>
<proteinExistence type="predicted"/>
<evidence type="ECO:0000256" key="1">
    <source>
        <dbReference type="SAM" id="MobiDB-lite"/>
    </source>
</evidence>
<keyword evidence="3" id="KW-1185">Reference proteome</keyword>
<dbReference type="RefSeq" id="XP_020432929.1">
    <property type="nucleotide sequence ID" value="XM_020577255.1"/>
</dbReference>
<dbReference type="EMBL" id="ADBJ01000028">
    <property type="protein sequence ID" value="EFA80810.1"/>
    <property type="molecule type" value="Genomic_DNA"/>
</dbReference>
<reference evidence="2 3" key="1">
    <citation type="journal article" date="2011" name="Genome Res.">
        <title>Phylogeny-wide analysis of social amoeba genomes highlights ancient origins for complex intercellular communication.</title>
        <authorList>
            <person name="Heidel A.J."/>
            <person name="Lawal H.M."/>
            <person name="Felder M."/>
            <person name="Schilde C."/>
            <person name="Helps N.R."/>
            <person name="Tunggal B."/>
            <person name="Rivero F."/>
            <person name="John U."/>
            <person name="Schleicher M."/>
            <person name="Eichinger L."/>
            <person name="Platzer M."/>
            <person name="Noegel A.A."/>
            <person name="Schaap P."/>
            <person name="Gloeckner G."/>
        </authorList>
    </citation>
    <scope>NUCLEOTIDE SEQUENCE [LARGE SCALE GENOMIC DNA]</scope>
    <source>
        <strain evidence="3">ATCC 26659 / Pp 5 / PN500</strain>
    </source>
</reference>